<keyword evidence="3" id="KW-1185">Reference proteome</keyword>
<reference evidence="3" key="1">
    <citation type="journal article" date="2022" name="ISME J.">
        <title>Genetic and phylogenetic analysis of dissimilatory iodate-reducing bacteria identifies potential niches across the world's oceans.</title>
        <authorList>
            <person name="Reyes-Umana V."/>
            <person name="Henning Z."/>
            <person name="Lee K."/>
            <person name="Barnum T.P."/>
            <person name="Coates J.D."/>
        </authorList>
    </citation>
    <scope>NUCLEOTIDE SEQUENCE [LARGE SCALE GENOMIC DNA]</scope>
    <source>
        <strain evidence="3">IR12</strain>
    </source>
</reference>
<feature type="chain" id="PRO_5036957605" description="Lipoprotein" evidence="1">
    <location>
        <begin position="22"/>
        <end position="201"/>
    </location>
</feature>
<gene>
    <name evidence="2" type="ORF">I8J34_23235</name>
</gene>
<dbReference type="PROSITE" id="PS51257">
    <property type="entry name" value="PROKAR_LIPOPROTEIN"/>
    <property type="match status" value="1"/>
</dbReference>
<keyword evidence="1" id="KW-0732">Signal</keyword>
<dbReference type="Proteomes" id="UP000694660">
    <property type="component" value="Unassembled WGS sequence"/>
</dbReference>
<protein>
    <recommendedName>
        <fullName evidence="4">Lipoprotein</fullName>
    </recommendedName>
</protein>
<evidence type="ECO:0000256" key="1">
    <source>
        <dbReference type="SAM" id="SignalP"/>
    </source>
</evidence>
<sequence>MNKIFLVLLASAAIVSCSAKNQVPLEKLTFRENIKDFFSTNDTYFDAREINTTLPMIYTHEVDGYNYGSVNFIKSDPNHIPKAKIGVLLSNPTDEQFVGLLVTTESIEASNAIFEELKTQMGTPEILSQEPEANENDQVLGYSAYLWRQKSNHSAILYRSYEHMDDKRNIASSLYLVSNKTKVTDPNQNELVVDRLIRTYK</sequence>
<evidence type="ECO:0000313" key="2">
    <source>
        <dbReference type="EMBL" id="MBT0964102.1"/>
    </source>
</evidence>
<organism evidence="2 3">
    <name type="scientific">Denitromonas iodatirespirans</name>
    <dbReference type="NCBI Taxonomy" id="2795389"/>
    <lineage>
        <taxon>Bacteria</taxon>
        <taxon>Pseudomonadati</taxon>
        <taxon>Pseudomonadota</taxon>
        <taxon>Betaproteobacteria</taxon>
        <taxon>Rhodocyclales</taxon>
        <taxon>Zoogloeaceae</taxon>
        <taxon>Denitromonas</taxon>
    </lineage>
</organism>
<evidence type="ECO:0008006" key="4">
    <source>
        <dbReference type="Google" id="ProtNLM"/>
    </source>
</evidence>
<evidence type="ECO:0000313" key="3">
    <source>
        <dbReference type="Proteomes" id="UP000694660"/>
    </source>
</evidence>
<dbReference type="EMBL" id="JAEKFT010000053">
    <property type="protein sequence ID" value="MBT0964102.1"/>
    <property type="molecule type" value="Genomic_DNA"/>
</dbReference>
<accession>A0A944HDU6</accession>
<proteinExistence type="predicted"/>
<feature type="signal peptide" evidence="1">
    <location>
        <begin position="1"/>
        <end position="21"/>
    </location>
</feature>
<dbReference type="AlphaFoldDB" id="A0A944HDU6"/>
<name>A0A944HDU6_DENI1</name>
<dbReference type="RefSeq" id="WP_214364025.1">
    <property type="nucleotide sequence ID" value="NZ_JAEKFT010000053.1"/>
</dbReference>
<comment type="caution">
    <text evidence="2">The sequence shown here is derived from an EMBL/GenBank/DDBJ whole genome shotgun (WGS) entry which is preliminary data.</text>
</comment>